<dbReference type="Gene3D" id="2.60.40.10">
    <property type="entry name" value="Immunoglobulins"/>
    <property type="match status" value="1"/>
</dbReference>
<dbReference type="Pfam" id="PF18911">
    <property type="entry name" value="PKD_4"/>
    <property type="match status" value="1"/>
</dbReference>
<proteinExistence type="predicted"/>
<evidence type="ECO:0000313" key="2">
    <source>
        <dbReference type="EMBL" id="SFT79358.1"/>
    </source>
</evidence>
<dbReference type="InterPro" id="IPR022409">
    <property type="entry name" value="PKD/Chitinase_dom"/>
</dbReference>
<accession>A0A1I7AWP9</accession>
<dbReference type="EMBL" id="FPAS01000004">
    <property type="protein sequence ID" value="SFT79358.1"/>
    <property type="molecule type" value="Genomic_DNA"/>
</dbReference>
<dbReference type="AlphaFoldDB" id="A0A1I7AWP9"/>
<keyword evidence="3" id="KW-1185">Reference proteome</keyword>
<sequence>MSPTSTTTYSVAVTDDCLDQTAQTTVEVTVPSYPPLELDATLDIVEQCPYVPYTLYSNASGGAGIYQYSWWSSQDGYISNIDSLNIAPDTSTVYAIVVTDQCGNVISDTINFTVLSPPLEVTVNDPPQICPGETVVLTASATGGFGNHYYYWPALDDSSTTVTVNPLNTTTYEVQVYDDCGTFTVSEFVQVVVVKPNVDFLVSSGTVYQGLPITFQNISQNSTYYSWDFGDGNTSNLVHPNNTYDDPGTYYVQLIGEDDKGCIDSITKAIVILPEFYLYIPNTFTPDNDRHNNFFEVSAVNVVEFEIGIFNRWGELIFSSQDVNFQWDGTNPRGNIVKDGTYIYKVKYKSINNDEEIIVGHVNVLK</sequence>
<feature type="domain" description="PKD" evidence="1">
    <location>
        <begin position="219"/>
        <end position="272"/>
    </location>
</feature>
<organism evidence="2 3">
    <name type="scientific">Lishizhenia tianjinensis</name>
    <dbReference type="NCBI Taxonomy" id="477690"/>
    <lineage>
        <taxon>Bacteria</taxon>
        <taxon>Pseudomonadati</taxon>
        <taxon>Bacteroidota</taxon>
        <taxon>Flavobacteriia</taxon>
        <taxon>Flavobacteriales</taxon>
        <taxon>Crocinitomicaceae</taxon>
        <taxon>Lishizhenia</taxon>
    </lineage>
</organism>
<dbReference type="PROSITE" id="PS50093">
    <property type="entry name" value="PKD"/>
    <property type="match status" value="1"/>
</dbReference>
<dbReference type="InterPro" id="IPR026341">
    <property type="entry name" value="T9SS_type_B"/>
</dbReference>
<protein>
    <submittedName>
        <fullName evidence="2">Gliding motility-associated C-terminal domain-containing protein</fullName>
    </submittedName>
</protein>
<dbReference type="Gene3D" id="2.60.40.4070">
    <property type="match status" value="1"/>
</dbReference>
<dbReference type="InterPro" id="IPR013783">
    <property type="entry name" value="Ig-like_fold"/>
</dbReference>
<name>A0A1I7AWP9_9FLAO</name>
<dbReference type="Proteomes" id="UP000236454">
    <property type="component" value="Unassembled WGS sequence"/>
</dbReference>
<dbReference type="CDD" id="cd00146">
    <property type="entry name" value="PKD"/>
    <property type="match status" value="1"/>
</dbReference>
<reference evidence="2 3" key="1">
    <citation type="submission" date="2016-10" db="EMBL/GenBank/DDBJ databases">
        <authorList>
            <person name="de Groot N.N."/>
        </authorList>
    </citation>
    <scope>NUCLEOTIDE SEQUENCE [LARGE SCALE GENOMIC DNA]</scope>
    <source>
        <strain evidence="2 3">CGMCC 1.7005</strain>
    </source>
</reference>
<dbReference type="Pfam" id="PF13585">
    <property type="entry name" value="CHU_C"/>
    <property type="match status" value="1"/>
</dbReference>
<dbReference type="STRING" id="477690.SAMN05216474_2359"/>
<gene>
    <name evidence="2" type="ORF">SAMN05216474_2359</name>
</gene>
<dbReference type="SMART" id="SM00089">
    <property type="entry name" value="PKD"/>
    <property type="match status" value="1"/>
</dbReference>
<dbReference type="SUPFAM" id="SSF49299">
    <property type="entry name" value="PKD domain"/>
    <property type="match status" value="1"/>
</dbReference>
<dbReference type="InterPro" id="IPR000601">
    <property type="entry name" value="PKD_dom"/>
</dbReference>
<evidence type="ECO:0000313" key="3">
    <source>
        <dbReference type="Proteomes" id="UP000236454"/>
    </source>
</evidence>
<evidence type="ECO:0000259" key="1">
    <source>
        <dbReference type="PROSITE" id="PS50093"/>
    </source>
</evidence>
<dbReference type="NCBIfam" id="TIGR04131">
    <property type="entry name" value="Bac_Flav_CTERM"/>
    <property type="match status" value="1"/>
</dbReference>
<dbReference type="InterPro" id="IPR035986">
    <property type="entry name" value="PKD_dom_sf"/>
</dbReference>